<dbReference type="InterPro" id="IPR012349">
    <property type="entry name" value="Split_barrel_FMN-bd"/>
</dbReference>
<organism evidence="6 7">
    <name type="scientific">Monoraphidium neglectum</name>
    <dbReference type="NCBI Taxonomy" id="145388"/>
    <lineage>
        <taxon>Eukaryota</taxon>
        <taxon>Viridiplantae</taxon>
        <taxon>Chlorophyta</taxon>
        <taxon>core chlorophytes</taxon>
        <taxon>Chlorophyceae</taxon>
        <taxon>CS clade</taxon>
        <taxon>Sphaeropleales</taxon>
        <taxon>Selenastraceae</taxon>
        <taxon>Monoraphidium</taxon>
    </lineage>
</organism>
<keyword evidence="2" id="KW-0285">Flavoprotein</keyword>
<dbReference type="OrthoDB" id="10250990at2759"/>
<dbReference type="KEGG" id="mng:MNEG_0596"/>
<dbReference type="AlphaFoldDB" id="A0A0D2N4V2"/>
<keyword evidence="3" id="KW-0288">FMN</keyword>
<gene>
    <name evidence="6" type="ORF">MNEG_0596</name>
</gene>
<dbReference type="Proteomes" id="UP000054498">
    <property type="component" value="Unassembled WGS sequence"/>
</dbReference>
<evidence type="ECO:0000313" key="6">
    <source>
        <dbReference type="EMBL" id="KIZ07347.1"/>
    </source>
</evidence>
<evidence type="ECO:0000256" key="1">
    <source>
        <dbReference type="ARBA" id="ARBA00001917"/>
    </source>
</evidence>
<reference evidence="6 7" key="1">
    <citation type="journal article" date="2013" name="BMC Genomics">
        <title>Reconstruction of the lipid metabolism for the microalga Monoraphidium neglectum from its genome sequence reveals characteristics suitable for biofuel production.</title>
        <authorList>
            <person name="Bogen C."/>
            <person name="Al-Dilaimi A."/>
            <person name="Albersmeier A."/>
            <person name="Wichmann J."/>
            <person name="Grundmann M."/>
            <person name="Rupp O."/>
            <person name="Lauersen K.J."/>
            <person name="Blifernez-Klassen O."/>
            <person name="Kalinowski J."/>
            <person name="Goesmann A."/>
            <person name="Mussgnug J.H."/>
            <person name="Kruse O."/>
        </authorList>
    </citation>
    <scope>NUCLEOTIDE SEQUENCE [LARGE SCALE GENOMIC DNA]</scope>
    <source>
        <strain evidence="6 7">SAG 48.87</strain>
    </source>
</reference>
<dbReference type="Pfam" id="PF01613">
    <property type="entry name" value="Flavin_Reduct"/>
    <property type="match status" value="1"/>
</dbReference>
<dbReference type="EMBL" id="KK100270">
    <property type="protein sequence ID" value="KIZ07347.1"/>
    <property type="molecule type" value="Genomic_DNA"/>
</dbReference>
<dbReference type="PANTHER" id="PTHR33798:SF5">
    <property type="entry name" value="FLAVIN REDUCTASE LIKE DOMAIN-CONTAINING PROTEIN"/>
    <property type="match status" value="1"/>
</dbReference>
<protein>
    <recommendedName>
        <fullName evidence="5">Flavin reductase like domain-containing protein</fullName>
    </recommendedName>
</protein>
<evidence type="ECO:0000256" key="2">
    <source>
        <dbReference type="ARBA" id="ARBA00022630"/>
    </source>
</evidence>
<dbReference type="GO" id="GO:0010181">
    <property type="term" value="F:FMN binding"/>
    <property type="evidence" value="ECO:0007669"/>
    <property type="project" value="InterPro"/>
</dbReference>
<evidence type="ECO:0000259" key="5">
    <source>
        <dbReference type="SMART" id="SM00903"/>
    </source>
</evidence>
<evidence type="ECO:0000313" key="7">
    <source>
        <dbReference type="Proteomes" id="UP000054498"/>
    </source>
</evidence>
<dbReference type="SMART" id="SM00903">
    <property type="entry name" value="Flavin_Reduct"/>
    <property type="match status" value="1"/>
</dbReference>
<comment type="similarity">
    <text evidence="4">Belongs to the flavoredoxin family.</text>
</comment>
<comment type="cofactor">
    <cofactor evidence="1">
        <name>FMN</name>
        <dbReference type="ChEBI" id="CHEBI:58210"/>
    </cofactor>
</comment>
<evidence type="ECO:0000256" key="3">
    <source>
        <dbReference type="ARBA" id="ARBA00022643"/>
    </source>
</evidence>
<dbReference type="RefSeq" id="XP_013906366.1">
    <property type="nucleotide sequence ID" value="XM_014050912.1"/>
</dbReference>
<proteinExistence type="inferred from homology"/>
<dbReference type="GeneID" id="25726714"/>
<dbReference type="InterPro" id="IPR002563">
    <property type="entry name" value="Flavin_Rdtase-like_dom"/>
</dbReference>
<dbReference type="PANTHER" id="PTHR33798">
    <property type="entry name" value="FLAVOPROTEIN OXYGENASE"/>
    <property type="match status" value="1"/>
</dbReference>
<feature type="domain" description="Flavin reductase like" evidence="5">
    <location>
        <begin position="20"/>
        <end position="177"/>
    </location>
</feature>
<dbReference type="SUPFAM" id="SSF50475">
    <property type="entry name" value="FMN-binding split barrel"/>
    <property type="match status" value="1"/>
</dbReference>
<name>A0A0D2N4V2_9CHLO</name>
<evidence type="ECO:0000256" key="4">
    <source>
        <dbReference type="ARBA" id="ARBA00038054"/>
    </source>
</evidence>
<dbReference type="Gene3D" id="2.30.110.10">
    <property type="entry name" value="Electron Transport, Fmn-binding Protein, Chain A"/>
    <property type="match status" value="1"/>
</dbReference>
<accession>A0A0D2N4V2</accession>
<sequence length="220" mass="23442">MIALDPAKVDKPSMYAFFMSAVVPRPVAFVSSVGSTTGVNLSPYSYFNIMGHNPPTLTIGMCRSTSRGGGKKDSQLNIEETGEFVVNIISEWCIEAAHHSCGEFDRGVNEMELAGLTPVDSTIVRAPRVGEAAVALECKLRGTHDVDDSSGKPSGTIMIAEVVMIHVAEAVTGRTPTGKLIVDPVLLAPVSRLGGLTYGKTLELYDLGKPDKNGVYKSKK</sequence>
<keyword evidence="7" id="KW-1185">Reference proteome</keyword>